<keyword evidence="10 11" id="KW-0275">Fatty acid biosynthesis</keyword>
<keyword evidence="9 11" id="KW-0443">Lipid metabolism</keyword>
<evidence type="ECO:0000256" key="9">
    <source>
        <dbReference type="ARBA" id="ARBA00023098"/>
    </source>
</evidence>
<dbReference type="Proteomes" id="UP001605036">
    <property type="component" value="Unassembled WGS sequence"/>
</dbReference>
<dbReference type="InterPro" id="IPR029069">
    <property type="entry name" value="HotDog_dom_sf"/>
</dbReference>
<feature type="domain" description="Acyl-ACP thioesterase-like C-terminal" evidence="13">
    <location>
        <begin position="275"/>
        <end position="361"/>
    </location>
</feature>
<evidence type="ECO:0000256" key="3">
    <source>
        <dbReference type="ARBA" id="ARBA00022516"/>
    </source>
</evidence>
<dbReference type="EC" id="3.1.2.-" evidence="11"/>
<dbReference type="InterPro" id="IPR049427">
    <property type="entry name" value="Acyl-ACP_TE_C"/>
</dbReference>
<dbReference type="AlphaFoldDB" id="A0ABD1YTP2"/>
<evidence type="ECO:0000256" key="1">
    <source>
        <dbReference type="ARBA" id="ARBA00004229"/>
    </source>
</evidence>
<evidence type="ECO:0000256" key="11">
    <source>
        <dbReference type="RuleBase" id="RU363096"/>
    </source>
</evidence>
<evidence type="ECO:0000256" key="7">
    <source>
        <dbReference type="ARBA" id="ARBA00022832"/>
    </source>
</evidence>
<name>A0ABD1YTP2_9MARC</name>
<protein>
    <recommendedName>
        <fullName evidence="11">Acyl-[acyl-carrier-protein] hydrolase</fullName>
        <ecNumber evidence="11">3.1.2.-</ecNumber>
    </recommendedName>
</protein>
<keyword evidence="15" id="KW-1185">Reference proteome</keyword>
<feature type="domain" description="Acyl-ACP thioesterase N-terminal hotdog" evidence="12">
    <location>
        <begin position="101"/>
        <end position="231"/>
    </location>
</feature>
<comment type="caution">
    <text evidence="14">The sequence shown here is derived from an EMBL/GenBank/DDBJ whole genome shotgun (WGS) entry which is preliminary data.</text>
</comment>
<organism evidence="14 15">
    <name type="scientific">Riccia fluitans</name>
    <dbReference type="NCBI Taxonomy" id="41844"/>
    <lineage>
        <taxon>Eukaryota</taxon>
        <taxon>Viridiplantae</taxon>
        <taxon>Streptophyta</taxon>
        <taxon>Embryophyta</taxon>
        <taxon>Marchantiophyta</taxon>
        <taxon>Marchantiopsida</taxon>
        <taxon>Marchantiidae</taxon>
        <taxon>Marchantiales</taxon>
        <taxon>Ricciaceae</taxon>
        <taxon>Riccia</taxon>
    </lineage>
</organism>
<evidence type="ECO:0000259" key="12">
    <source>
        <dbReference type="Pfam" id="PF01643"/>
    </source>
</evidence>
<comment type="similarity">
    <text evidence="2 11">Belongs to the acyl-ACP thioesterase family.</text>
</comment>
<comment type="function">
    <text evidence="11">Plays an essential role in chain termination during de novo fatty acid synthesis.</text>
</comment>
<evidence type="ECO:0000256" key="4">
    <source>
        <dbReference type="ARBA" id="ARBA00022528"/>
    </source>
</evidence>
<evidence type="ECO:0000313" key="15">
    <source>
        <dbReference type="Proteomes" id="UP001605036"/>
    </source>
</evidence>
<dbReference type="GO" id="GO:0009507">
    <property type="term" value="C:chloroplast"/>
    <property type="evidence" value="ECO:0007669"/>
    <property type="project" value="UniProtKB-SubCell"/>
</dbReference>
<dbReference type="InterPro" id="IPR002864">
    <property type="entry name" value="Acyl-ACP_thioesterase_NHD"/>
</dbReference>
<gene>
    <name evidence="14" type="ORF">R1flu_005430</name>
</gene>
<accession>A0ABD1YTP2</accession>
<evidence type="ECO:0000256" key="5">
    <source>
        <dbReference type="ARBA" id="ARBA00022640"/>
    </source>
</evidence>
<comment type="subcellular location">
    <subcellularLocation>
        <location evidence="1 11">Plastid</location>
        <location evidence="1 11">Chloroplast</location>
    </subcellularLocation>
</comment>
<dbReference type="SUPFAM" id="SSF54637">
    <property type="entry name" value="Thioesterase/thiol ester dehydrase-isomerase"/>
    <property type="match status" value="2"/>
</dbReference>
<dbReference type="PANTHER" id="PTHR31727:SF21">
    <property type="entry name" value="ACYL-[ACYL-CARRIER-PROTEIN] HYDROLASE"/>
    <property type="match status" value="1"/>
</dbReference>
<dbReference type="Gene3D" id="3.10.129.10">
    <property type="entry name" value="Hotdog Thioesterase"/>
    <property type="match status" value="1"/>
</dbReference>
<reference evidence="14 15" key="1">
    <citation type="submission" date="2024-09" db="EMBL/GenBank/DDBJ databases">
        <title>Chromosome-scale assembly of Riccia fluitans.</title>
        <authorList>
            <person name="Paukszto L."/>
            <person name="Sawicki J."/>
            <person name="Karawczyk K."/>
            <person name="Piernik-Szablinska J."/>
            <person name="Szczecinska M."/>
            <person name="Mazdziarz M."/>
        </authorList>
    </citation>
    <scope>NUCLEOTIDE SEQUENCE [LARGE SCALE GENOMIC DNA]</scope>
    <source>
        <strain evidence="14">Rf_01</strain>
        <tissue evidence="14">Aerial parts of the thallus</tissue>
    </source>
</reference>
<keyword evidence="4 11" id="KW-0150">Chloroplast</keyword>
<evidence type="ECO:0000259" key="13">
    <source>
        <dbReference type="Pfam" id="PF20791"/>
    </source>
</evidence>
<dbReference type="GO" id="GO:0016787">
    <property type="term" value="F:hydrolase activity"/>
    <property type="evidence" value="ECO:0007669"/>
    <property type="project" value="UniProtKB-KW"/>
</dbReference>
<keyword evidence="7 11" id="KW-0276">Fatty acid metabolism</keyword>
<evidence type="ECO:0000256" key="2">
    <source>
        <dbReference type="ARBA" id="ARBA00006500"/>
    </source>
</evidence>
<evidence type="ECO:0000256" key="10">
    <source>
        <dbReference type="ARBA" id="ARBA00023160"/>
    </source>
</evidence>
<dbReference type="EMBL" id="JBHFFA010000003">
    <property type="protein sequence ID" value="KAL2633951.1"/>
    <property type="molecule type" value="Genomic_DNA"/>
</dbReference>
<dbReference type="GO" id="GO:0006633">
    <property type="term" value="P:fatty acid biosynthetic process"/>
    <property type="evidence" value="ECO:0007669"/>
    <property type="project" value="UniProtKB-KW"/>
</dbReference>
<keyword evidence="6 11" id="KW-0378">Hydrolase</keyword>
<dbReference type="InterPro" id="IPR045023">
    <property type="entry name" value="FATA/B"/>
</dbReference>
<keyword evidence="3 11" id="KW-0444">Lipid biosynthesis</keyword>
<keyword evidence="8" id="KW-0809">Transit peptide</keyword>
<sequence length="364" mass="41036">MAAKSIGCQATVAVHSVPIASVTKQKCNFPLRTRISSRRIIATTDSGETNTGIKRRIHSSALSALTGSIAVVENGVLPVEKSPSAVKDNEYVGYGRLLADKTFRERFIIRFSEVSTRGKISMETLSSLLQEAASNHVLEMDYNFSPGKNMGGNITVTTRMHIEVDRYPEWRDLIEIDTWFQPEGKNSVRRDWVVKDVRTGDYIAFATSTWVLMNTQTRRLTKIIPEIWEEIEPHMMGSPLKWALSEERRKASSTKIAKLDEAASFKTECVVASEKDCDMNLHVNNVKYLGWMIETVPEEIRRSHEIGKLTIEYRQEANQGEAVNTAANMENTESSDVICFTHLTLKSSDGKEVNRGRTVWRTSQ</sequence>
<evidence type="ECO:0000313" key="14">
    <source>
        <dbReference type="EMBL" id="KAL2633951.1"/>
    </source>
</evidence>
<dbReference type="PANTHER" id="PTHR31727">
    <property type="entry name" value="OLEOYL-ACYL CARRIER PROTEIN THIOESTERASE 1, CHLOROPLASTIC"/>
    <property type="match status" value="1"/>
</dbReference>
<dbReference type="Pfam" id="PF01643">
    <property type="entry name" value="Acyl-ACP_TE"/>
    <property type="match status" value="1"/>
</dbReference>
<dbReference type="Pfam" id="PF20791">
    <property type="entry name" value="Acyl-ACP_TE_C"/>
    <property type="match status" value="1"/>
</dbReference>
<keyword evidence="5 11" id="KW-0934">Plastid</keyword>
<dbReference type="CDD" id="cd00586">
    <property type="entry name" value="4HBT"/>
    <property type="match status" value="1"/>
</dbReference>
<evidence type="ECO:0000256" key="8">
    <source>
        <dbReference type="ARBA" id="ARBA00022946"/>
    </source>
</evidence>
<proteinExistence type="inferred from homology"/>
<evidence type="ECO:0000256" key="6">
    <source>
        <dbReference type="ARBA" id="ARBA00022801"/>
    </source>
</evidence>